<feature type="transmembrane region" description="Helical" evidence="1">
    <location>
        <begin position="6"/>
        <end position="26"/>
    </location>
</feature>
<comment type="caution">
    <text evidence="2">The sequence shown here is derived from an EMBL/GenBank/DDBJ whole genome shotgun (WGS) entry which is preliminary data.</text>
</comment>
<keyword evidence="1" id="KW-1133">Transmembrane helix</keyword>
<feature type="non-terminal residue" evidence="2">
    <location>
        <position position="33"/>
    </location>
</feature>
<proteinExistence type="predicted"/>
<reference evidence="2" key="1">
    <citation type="journal article" date="2014" name="Front. Microbiol.">
        <title>High frequency of phylogenetically diverse reductive dehalogenase-homologous genes in deep subseafloor sedimentary metagenomes.</title>
        <authorList>
            <person name="Kawai M."/>
            <person name="Futagami T."/>
            <person name="Toyoda A."/>
            <person name="Takaki Y."/>
            <person name="Nishi S."/>
            <person name="Hori S."/>
            <person name="Arai W."/>
            <person name="Tsubouchi T."/>
            <person name="Morono Y."/>
            <person name="Uchiyama I."/>
            <person name="Ito T."/>
            <person name="Fujiyama A."/>
            <person name="Inagaki F."/>
            <person name="Takami H."/>
        </authorList>
    </citation>
    <scope>NUCLEOTIDE SEQUENCE</scope>
    <source>
        <strain evidence="2">Expedition CK06-06</strain>
    </source>
</reference>
<sequence length="33" mass="3569">MKAAKWIVSGVIIASLIVGVVQVFLLREAISEQ</sequence>
<keyword evidence="1" id="KW-0812">Transmembrane</keyword>
<name>X1F779_9ZZZZ</name>
<protein>
    <submittedName>
        <fullName evidence="2">Uncharacterized protein</fullName>
    </submittedName>
</protein>
<dbReference type="EMBL" id="BARU01002458">
    <property type="protein sequence ID" value="GAH28435.1"/>
    <property type="molecule type" value="Genomic_DNA"/>
</dbReference>
<evidence type="ECO:0000313" key="2">
    <source>
        <dbReference type="EMBL" id="GAH28435.1"/>
    </source>
</evidence>
<keyword evidence="1" id="KW-0472">Membrane</keyword>
<dbReference type="AlphaFoldDB" id="X1F779"/>
<accession>X1F779</accession>
<gene>
    <name evidence="2" type="ORF">S03H2_05792</name>
</gene>
<organism evidence="2">
    <name type="scientific">marine sediment metagenome</name>
    <dbReference type="NCBI Taxonomy" id="412755"/>
    <lineage>
        <taxon>unclassified sequences</taxon>
        <taxon>metagenomes</taxon>
        <taxon>ecological metagenomes</taxon>
    </lineage>
</organism>
<evidence type="ECO:0000256" key="1">
    <source>
        <dbReference type="SAM" id="Phobius"/>
    </source>
</evidence>